<evidence type="ECO:0000313" key="2">
    <source>
        <dbReference type="EMBL" id="EQD43398.1"/>
    </source>
</evidence>
<keyword evidence="1" id="KW-0812">Transmembrane</keyword>
<keyword evidence="1" id="KW-1133">Transmembrane helix</keyword>
<name>T0ZEA4_9ZZZZ</name>
<evidence type="ECO:0000256" key="1">
    <source>
        <dbReference type="SAM" id="Phobius"/>
    </source>
</evidence>
<reference evidence="2" key="2">
    <citation type="journal article" date="2014" name="ISME J.">
        <title>Microbial stratification in low pH oxic and suboxic macroscopic growths along an acid mine drainage.</title>
        <authorList>
            <person name="Mendez-Garcia C."/>
            <person name="Mesa V."/>
            <person name="Sprenger R.R."/>
            <person name="Richter M."/>
            <person name="Diez M.S."/>
            <person name="Solano J."/>
            <person name="Bargiela R."/>
            <person name="Golyshina O.V."/>
            <person name="Manteca A."/>
            <person name="Ramos J.L."/>
            <person name="Gallego J.R."/>
            <person name="Llorente I."/>
            <person name="Martins Dos Santos V.A."/>
            <person name="Jensen O.N."/>
            <person name="Pelaez A.I."/>
            <person name="Sanchez J."/>
            <person name="Ferrer M."/>
        </authorList>
    </citation>
    <scope>NUCLEOTIDE SEQUENCE</scope>
</reference>
<feature type="transmembrane region" description="Helical" evidence="1">
    <location>
        <begin position="7"/>
        <end position="29"/>
    </location>
</feature>
<comment type="caution">
    <text evidence="2">The sequence shown here is derived from an EMBL/GenBank/DDBJ whole genome shotgun (WGS) entry which is preliminary data.</text>
</comment>
<dbReference type="EMBL" id="AUZZ01007160">
    <property type="protein sequence ID" value="EQD43398.1"/>
    <property type="molecule type" value="Genomic_DNA"/>
</dbReference>
<organism evidence="2">
    <name type="scientific">mine drainage metagenome</name>
    <dbReference type="NCBI Taxonomy" id="410659"/>
    <lineage>
        <taxon>unclassified sequences</taxon>
        <taxon>metagenomes</taxon>
        <taxon>ecological metagenomes</taxon>
    </lineage>
</organism>
<keyword evidence="1" id="KW-0472">Membrane</keyword>
<dbReference type="Gene3D" id="2.60.40.10">
    <property type="entry name" value="Immunoglobulins"/>
    <property type="match status" value="1"/>
</dbReference>
<evidence type="ECO:0008006" key="3">
    <source>
        <dbReference type="Google" id="ProtNLM"/>
    </source>
</evidence>
<reference evidence="2" key="1">
    <citation type="submission" date="2013-08" db="EMBL/GenBank/DDBJ databases">
        <authorList>
            <person name="Mendez C."/>
            <person name="Richter M."/>
            <person name="Ferrer M."/>
            <person name="Sanchez J."/>
        </authorList>
    </citation>
    <scope>NUCLEOTIDE SEQUENCE</scope>
</reference>
<dbReference type="InterPro" id="IPR013783">
    <property type="entry name" value="Ig-like_fold"/>
</dbReference>
<protein>
    <recommendedName>
        <fullName evidence="3">CARDB domain-containing protein</fullName>
    </recommendedName>
</protein>
<proteinExistence type="predicted"/>
<dbReference type="AlphaFoldDB" id="T0ZEA4"/>
<accession>T0ZEA4</accession>
<gene>
    <name evidence="2" type="ORF">B2A_09912</name>
</gene>
<sequence>MEFNKNFAFYLVIAIVVVSIIYILASALVHPTYSISVHLYNTSGAGLYPFNTTEFALVINNTGSSSVSDMLVGFYLDGSALHLYNASIPAHKSAVIYTNYTYTANGTYSFSAIADPGHVLDIPNEKSTVASVDMNVSQNSAAQPYSSMPNNNIAASYNFTLVQNTGPVFAKLASSYNVSMVNSFLVPNQTLMESILSSFYGTLNVMHGAVADYSNGARAYALWLQGTGGPAIINKIVGSFGYNSTAYSNGVTAFDLGNHSSLCTYFYGGWTRMVEYKSPSNSTCSSLNYTYTPTRSAAVYNAMNSSAHFLNYTGRFLYTNSSALGGSAGEDNSSMFASDIFQNRYGIFISYINKTSANNSAPGKCFGLLSNNSAVCSIYLQQVSGSNAPTALVKSEELTKNYRIELYSFVNSSEAVDAHLNAYDLIKALNVSQTPLLWQNAFNNTCSIPVNGISCKVMGFNYTSSTASINVTNNLNSSLRLNYDACYISGLQVNETINSTVLAHSSTTQAVKCYNIPIPLLSAVTSYNLYMNYTLDNQTHGVYGTLNVTNEGYP</sequence>